<feature type="compositionally biased region" description="Basic residues" evidence="1">
    <location>
        <begin position="218"/>
        <end position="230"/>
    </location>
</feature>
<organism evidence="3 4">
    <name type="scientific">Linnemannia exigua</name>
    <dbReference type="NCBI Taxonomy" id="604196"/>
    <lineage>
        <taxon>Eukaryota</taxon>
        <taxon>Fungi</taxon>
        <taxon>Fungi incertae sedis</taxon>
        <taxon>Mucoromycota</taxon>
        <taxon>Mortierellomycotina</taxon>
        <taxon>Mortierellomycetes</taxon>
        <taxon>Mortierellales</taxon>
        <taxon>Mortierellaceae</taxon>
        <taxon>Linnemannia</taxon>
    </lineage>
</organism>
<protein>
    <submittedName>
        <fullName evidence="3">Uncharacterized protein</fullName>
    </submittedName>
</protein>
<gene>
    <name evidence="3" type="ORF">BGZ95_003775</name>
</gene>
<dbReference type="EMBL" id="JAAAIL010001884">
    <property type="protein sequence ID" value="KAG0263584.1"/>
    <property type="molecule type" value="Genomic_DNA"/>
</dbReference>
<reference evidence="3" key="1">
    <citation type="journal article" date="2020" name="Fungal Divers.">
        <title>Resolving the Mortierellaceae phylogeny through synthesis of multi-gene phylogenetics and phylogenomics.</title>
        <authorList>
            <person name="Vandepol N."/>
            <person name="Liber J."/>
            <person name="Desiro A."/>
            <person name="Na H."/>
            <person name="Kennedy M."/>
            <person name="Barry K."/>
            <person name="Grigoriev I.V."/>
            <person name="Miller A.N."/>
            <person name="O'Donnell K."/>
            <person name="Stajich J.E."/>
            <person name="Bonito G."/>
        </authorList>
    </citation>
    <scope>NUCLEOTIDE SEQUENCE</scope>
    <source>
        <strain evidence="3">NRRL 28262</strain>
    </source>
</reference>
<feature type="compositionally biased region" description="Acidic residues" evidence="1">
    <location>
        <begin position="129"/>
        <end position="170"/>
    </location>
</feature>
<feature type="compositionally biased region" description="Basic residues" evidence="1">
    <location>
        <begin position="247"/>
        <end position="262"/>
    </location>
</feature>
<keyword evidence="4" id="KW-1185">Reference proteome</keyword>
<evidence type="ECO:0000313" key="4">
    <source>
        <dbReference type="Proteomes" id="UP001194580"/>
    </source>
</evidence>
<dbReference type="Proteomes" id="UP001194580">
    <property type="component" value="Unassembled WGS sequence"/>
</dbReference>
<feature type="region of interest" description="Disordered" evidence="1">
    <location>
        <begin position="124"/>
        <end position="271"/>
    </location>
</feature>
<feature type="compositionally biased region" description="Basic and acidic residues" evidence="1">
    <location>
        <begin position="171"/>
        <end position="205"/>
    </location>
</feature>
<evidence type="ECO:0000256" key="1">
    <source>
        <dbReference type="SAM" id="MobiDB-lite"/>
    </source>
</evidence>
<feature type="chain" id="PRO_5042117057" evidence="2">
    <location>
        <begin position="28"/>
        <end position="500"/>
    </location>
</feature>
<accession>A0AAD4D3U0</accession>
<feature type="signal peptide" evidence="2">
    <location>
        <begin position="1"/>
        <end position="27"/>
    </location>
</feature>
<keyword evidence="2" id="KW-0732">Signal</keyword>
<name>A0AAD4D3U0_9FUNG</name>
<evidence type="ECO:0000256" key="2">
    <source>
        <dbReference type="SAM" id="SignalP"/>
    </source>
</evidence>
<comment type="caution">
    <text evidence="3">The sequence shown here is derived from an EMBL/GenBank/DDBJ whole genome shotgun (WGS) entry which is preliminary data.</text>
</comment>
<feature type="compositionally biased region" description="Basic and acidic residues" evidence="1">
    <location>
        <begin position="231"/>
        <end position="246"/>
    </location>
</feature>
<feature type="compositionally biased region" description="Basic and acidic residues" evidence="1">
    <location>
        <begin position="409"/>
        <end position="432"/>
    </location>
</feature>
<proteinExistence type="predicted"/>
<feature type="region of interest" description="Disordered" evidence="1">
    <location>
        <begin position="409"/>
        <end position="460"/>
    </location>
</feature>
<sequence>MRSEKIILLRHLVAFLAISSSAPCAQALLKFSPIKDITLGTEVTIDWTGQPSLGNVQQAVVLMKDGNALLTLCEGQITGSGQCSFELRPEHQVLGDGYQLAMQGKDGLALDYSGEFSIQAAEIKAEEASSGDEEAQKDEDEVEIEEESKEDEEEEDEDKEEHGEVDDDDERAGKESTGHEGEDHDNHDDNHDDENHEEDSNKAGDDDGDDEEEEGKRKKDRKHKHTHHSAQKSDEFDEHSTEDQDHHHKQQEKKQHSKQHKQQQKDDKYYRQQADKQLKKILQKHKQQLQQWFTVQSTLSPKQRAKEAERLLEKNRRRRQMMLVATRQKYLRLRQEALGIQMSISSVLDQIVPASAQAAELPEVNKNIGIQPVLGNDAHVELMPEQPIVEAAVAGGIDEIDIELADELNHHPLEKKDTNDMRSNKQDDERHKKDEKKKRRLEERAEEKKDKDNTEPSVWDKMWGGIAAFGKDVGAIVADGFAKVKQAVVGGGAETPEGEL</sequence>
<evidence type="ECO:0000313" key="3">
    <source>
        <dbReference type="EMBL" id="KAG0263584.1"/>
    </source>
</evidence>
<dbReference type="AlphaFoldDB" id="A0AAD4D3U0"/>
<feature type="compositionally biased region" description="Basic and acidic residues" evidence="1">
    <location>
        <begin position="440"/>
        <end position="454"/>
    </location>
</feature>